<evidence type="ECO:0000313" key="2">
    <source>
        <dbReference type="Proteomes" id="UP000315783"/>
    </source>
</evidence>
<dbReference type="Proteomes" id="UP000315783">
    <property type="component" value="Unassembled WGS sequence"/>
</dbReference>
<organism evidence="1 2">
    <name type="scientific">Cordyceps javanica</name>
    <dbReference type="NCBI Taxonomy" id="43265"/>
    <lineage>
        <taxon>Eukaryota</taxon>
        <taxon>Fungi</taxon>
        <taxon>Dikarya</taxon>
        <taxon>Ascomycota</taxon>
        <taxon>Pezizomycotina</taxon>
        <taxon>Sordariomycetes</taxon>
        <taxon>Hypocreomycetidae</taxon>
        <taxon>Hypocreales</taxon>
        <taxon>Cordycipitaceae</taxon>
        <taxon>Cordyceps</taxon>
    </lineage>
</organism>
<evidence type="ECO:0000313" key="1">
    <source>
        <dbReference type="EMBL" id="TQW01051.1"/>
    </source>
</evidence>
<reference evidence="1 2" key="1">
    <citation type="journal article" date="2019" name="Appl. Microbiol. Biotechnol.">
        <title>Genome sequence of Isaria javanica and comparative genome analysis insights into family S53 peptidase evolution in fungal entomopathogens.</title>
        <authorList>
            <person name="Lin R."/>
            <person name="Zhang X."/>
            <person name="Xin B."/>
            <person name="Zou M."/>
            <person name="Gao Y."/>
            <person name="Qin F."/>
            <person name="Hu Q."/>
            <person name="Xie B."/>
            <person name="Cheng X."/>
        </authorList>
    </citation>
    <scope>NUCLEOTIDE SEQUENCE [LARGE SCALE GENOMIC DNA]</scope>
    <source>
        <strain evidence="1 2">IJ1G</strain>
    </source>
</reference>
<protein>
    <submittedName>
        <fullName evidence="1">Uncharacterized protein</fullName>
    </submittedName>
</protein>
<keyword evidence="2" id="KW-1185">Reference proteome</keyword>
<gene>
    <name evidence="1" type="ORF">IF1G_00982</name>
</gene>
<dbReference type="EMBL" id="SPUK01000001">
    <property type="protein sequence ID" value="TQW01051.1"/>
    <property type="molecule type" value="Genomic_DNA"/>
</dbReference>
<sequence>MHACSALHEAELAVACILLSLVRDTGWQSMSIGRRFCLAYRYDWGFRGQKPPGNKGSLAHPWDSDDRMQPYRACHVIVPRRIVGAMGS</sequence>
<accession>A0A545VH65</accession>
<name>A0A545VH65_9HYPO</name>
<proteinExistence type="predicted"/>
<dbReference type="AlphaFoldDB" id="A0A545VH65"/>
<comment type="caution">
    <text evidence="1">The sequence shown here is derived from an EMBL/GenBank/DDBJ whole genome shotgun (WGS) entry which is preliminary data.</text>
</comment>